<evidence type="ECO:0000259" key="1">
    <source>
        <dbReference type="Pfam" id="PF09851"/>
    </source>
</evidence>
<dbReference type="Proteomes" id="UP000051061">
    <property type="component" value="Unassembled WGS sequence"/>
</dbReference>
<dbReference type="EMBL" id="LJJD01000002">
    <property type="protein sequence ID" value="KQL59083.1"/>
    <property type="molecule type" value="Genomic_DNA"/>
</dbReference>
<sequence length="256" mass="29015">MGFFDLKAICAVCDGEAGLHRYRIANKEWVCPTCYKKAGSSLKKFIAKATADEIREAIAKTSNNSTELDHFKATKKIGTLVEFDDHQKKWLVLSEILGRRNRSIVYRYEDILDFELLDDGESIASGGQGRAPINGGYFSHTGTMAGGLTGKRRTRGVCNSLQIKVTMNDINDPVVYIHFLKNAKSKRDEMVYRSLFEQAQECVSTFQVICDRENNQKPLTETAFSVADEIKKFKELLDDGIITEEEFHKKKLELLR</sequence>
<evidence type="ECO:0008006" key="5">
    <source>
        <dbReference type="Google" id="ProtNLM"/>
    </source>
</evidence>
<dbReference type="Pfam" id="PF14471">
    <property type="entry name" value="DUF4428"/>
    <property type="match status" value="1"/>
</dbReference>
<keyword evidence="4" id="KW-1185">Reference proteome</keyword>
<accession>A0A9D5DXW2</accession>
<dbReference type="InterPro" id="IPR027872">
    <property type="entry name" value="DUF4428"/>
</dbReference>
<gene>
    <name evidence="3" type="ORF">AN965_00120</name>
</gene>
<proteinExistence type="predicted"/>
<organism evidence="3 4">
    <name type="scientific">Alkalicoccobacillus plakortidis</name>
    <dbReference type="NCBI Taxonomy" id="444060"/>
    <lineage>
        <taxon>Bacteria</taxon>
        <taxon>Bacillati</taxon>
        <taxon>Bacillota</taxon>
        <taxon>Bacilli</taxon>
        <taxon>Bacillales</taxon>
        <taxon>Bacillaceae</taxon>
        <taxon>Alkalicoccobacillus</taxon>
    </lineage>
</organism>
<protein>
    <recommendedName>
        <fullName evidence="5">DUF4428 domain-containing protein</fullName>
    </recommendedName>
</protein>
<dbReference type="AlphaFoldDB" id="A0A9D5DXW2"/>
<evidence type="ECO:0000259" key="2">
    <source>
        <dbReference type="Pfam" id="PF14471"/>
    </source>
</evidence>
<evidence type="ECO:0000313" key="4">
    <source>
        <dbReference type="Proteomes" id="UP000051061"/>
    </source>
</evidence>
<comment type="caution">
    <text evidence="3">The sequence shown here is derived from an EMBL/GenBank/DDBJ whole genome shotgun (WGS) entry which is preliminary data.</text>
</comment>
<feature type="domain" description="DUF4428" evidence="2">
    <location>
        <begin position="9"/>
        <end position="56"/>
    </location>
</feature>
<feature type="domain" description="SHOCT" evidence="1">
    <location>
        <begin position="228"/>
        <end position="251"/>
    </location>
</feature>
<evidence type="ECO:0000313" key="3">
    <source>
        <dbReference type="EMBL" id="KQL59083.1"/>
    </source>
</evidence>
<dbReference type="InterPro" id="IPR018649">
    <property type="entry name" value="SHOCT"/>
</dbReference>
<dbReference type="Pfam" id="PF09851">
    <property type="entry name" value="SHOCT"/>
    <property type="match status" value="1"/>
</dbReference>
<reference evidence="3 4" key="1">
    <citation type="submission" date="2015-09" db="EMBL/GenBank/DDBJ databases">
        <title>Genome sequencing project for genomic taxonomy and phylogenomics of Bacillus-like bacteria.</title>
        <authorList>
            <person name="Liu B."/>
            <person name="Wang J."/>
            <person name="Zhu Y."/>
            <person name="Liu G."/>
            <person name="Chen Q."/>
            <person name="Chen Z."/>
            <person name="Lan J."/>
            <person name="Che J."/>
            <person name="Ge C."/>
            <person name="Shi H."/>
            <person name="Pan Z."/>
            <person name="Liu X."/>
        </authorList>
    </citation>
    <scope>NUCLEOTIDE SEQUENCE [LARGE SCALE GENOMIC DNA]</scope>
    <source>
        <strain evidence="3 4">DSM 19153</strain>
    </source>
</reference>
<name>A0A9D5DXW2_9BACI</name>